<dbReference type="PANTHER" id="PTHR43157:SF31">
    <property type="entry name" value="PHOSPHATIDYLINOSITOL-GLYCAN BIOSYNTHESIS CLASS F PROTEIN"/>
    <property type="match status" value="1"/>
</dbReference>
<name>A0ABQ7K6Z6_9FUNG</name>
<evidence type="ECO:0000256" key="1">
    <source>
        <dbReference type="ARBA" id="ARBA00023002"/>
    </source>
</evidence>
<dbReference type="EMBL" id="JAAAIM010000172">
    <property type="protein sequence ID" value="KAG0293055.1"/>
    <property type="molecule type" value="Genomic_DNA"/>
</dbReference>
<organism evidence="3 4">
    <name type="scientific">Linnemannia gamsii</name>
    <dbReference type="NCBI Taxonomy" id="64522"/>
    <lineage>
        <taxon>Eukaryota</taxon>
        <taxon>Fungi</taxon>
        <taxon>Fungi incertae sedis</taxon>
        <taxon>Mucoromycota</taxon>
        <taxon>Mortierellomycotina</taxon>
        <taxon>Mortierellomycetes</taxon>
        <taxon>Mortierellales</taxon>
        <taxon>Mortierellaceae</taxon>
        <taxon>Linnemannia</taxon>
    </lineage>
</organism>
<dbReference type="Gene3D" id="3.40.50.720">
    <property type="entry name" value="NAD(P)-binding Rossmann-like Domain"/>
    <property type="match status" value="1"/>
</dbReference>
<dbReference type="PRINTS" id="PR00081">
    <property type="entry name" value="GDHRDH"/>
</dbReference>
<reference evidence="3 4" key="1">
    <citation type="journal article" date="2020" name="Fungal Divers.">
        <title>Resolving the Mortierellaceae phylogeny through synthesis of multi-gene phylogenetics and phylogenomics.</title>
        <authorList>
            <person name="Vandepol N."/>
            <person name="Liber J."/>
            <person name="Desiro A."/>
            <person name="Na H."/>
            <person name="Kennedy M."/>
            <person name="Barry K."/>
            <person name="Grigoriev I.V."/>
            <person name="Miller A.N."/>
            <person name="O'Donnell K."/>
            <person name="Stajich J.E."/>
            <person name="Bonito G."/>
        </authorList>
    </citation>
    <scope>NUCLEOTIDE SEQUENCE [LARGE SCALE GENOMIC DNA]</scope>
    <source>
        <strain evidence="3 4">AD045</strain>
    </source>
</reference>
<dbReference type="PRINTS" id="PR00080">
    <property type="entry name" value="SDRFAMILY"/>
</dbReference>
<dbReference type="PANTHER" id="PTHR43157">
    <property type="entry name" value="PHOSPHATIDYLINOSITOL-GLYCAN BIOSYNTHESIS CLASS F PROTEIN-RELATED"/>
    <property type="match status" value="1"/>
</dbReference>
<evidence type="ECO:0000256" key="2">
    <source>
        <dbReference type="RuleBase" id="RU000363"/>
    </source>
</evidence>
<keyword evidence="1" id="KW-0560">Oxidoreductase</keyword>
<keyword evidence="4" id="KW-1185">Reference proteome</keyword>
<dbReference type="InterPro" id="IPR036291">
    <property type="entry name" value="NAD(P)-bd_dom_sf"/>
</dbReference>
<evidence type="ECO:0000313" key="4">
    <source>
        <dbReference type="Proteomes" id="UP001194696"/>
    </source>
</evidence>
<dbReference type="Proteomes" id="UP001194696">
    <property type="component" value="Unassembled WGS sequence"/>
</dbReference>
<accession>A0ABQ7K6Z6</accession>
<sequence>MNRLSASKYIPRRMVECLLFLSEIVVLNVPEWILGEKSSGKNVPPIEKRIESSIAASRYSMADSVARGGRRKVAVLTGGAGGLGLIAATAFAEAGYHLIIGGRAREQGEKAIETIRTKTQNPHVEFIYLDLASLKDVHRFAEEVSKRSAVIDLLVNNAGVMDLPSFRPTAEGFDSQFGINHIGHYLLTHLLLPLVEKAPNARIVMTASAAHYGVDQIPYLAITSPKTYDRIRNYYGSKLATVMFVRHLAKQLAQTHPDITVNCLHPGSCNTNLFKNSLLLSVLTTIGLQYLLRPPVRGARTIIYLSLSEEVEGVSGEYWFDERIRRRSAARFSNKAVGIPELGSSHL</sequence>
<comment type="similarity">
    <text evidence="2">Belongs to the short-chain dehydrogenases/reductases (SDR) family.</text>
</comment>
<dbReference type="SUPFAM" id="SSF51735">
    <property type="entry name" value="NAD(P)-binding Rossmann-fold domains"/>
    <property type="match status" value="1"/>
</dbReference>
<dbReference type="Pfam" id="PF00106">
    <property type="entry name" value="adh_short"/>
    <property type="match status" value="1"/>
</dbReference>
<gene>
    <name evidence="3" type="primary">RDH13</name>
    <name evidence="3" type="ORF">BGZ96_003384</name>
</gene>
<protein>
    <submittedName>
        <fullName evidence="3">Retinol dehydrogenase 13</fullName>
    </submittedName>
</protein>
<evidence type="ECO:0000313" key="3">
    <source>
        <dbReference type="EMBL" id="KAG0293055.1"/>
    </source>
</evidence>
<comment type="caution">
    <text evidence="3">The sequence shown here is derived from an EMBL/GenBank/DDBJ whole genome shotgun (WGS) entry which is preliminary data.</text>
</comment>
<proteinExistence type="inferred from homology"/>
<dbReference type="InterPro" id="IPR002347">
    <property type="entry name" value="SDR_fam"/>
</dbReference>